<dbReference type="PANTHER" id="PTHR43267">
    <property type="entry name" value="TRNA THREONYLCARBAMOYLADENOSINE DEHYDRATASE"/>
    <property type="match status" value="1"/>
</dbReference>
<sequence length="257" mass="27808">MNRRFGGVQRLYGKAALEKFQQAHVIVVGVGGVGSWVAEALARNAIAKITLIDMDVVAESNINRQLPALSSTLGRNKIDVMADRIKDINPNCETVTIDDFVTQDNMEAMISIDTDFVVDCIDDSRVKSAMIAWCKRNKIKIITLGGAGGQTNPGLIEVSDLSKTIHDPLLSKTRKLLRQDYGFTKNAKRRFSIPCVFSSEQLKYPLSSGEMSNDKPTGEAALTDLSCAGGIGSSVMVTATFGFVAVAYVLEKIAAKT</sequence>
<organism evidence="3 4">
    <name type="scientific">Cocleimonas flava</name>
    <dbReference type="NCBI Taxonomy" id="634765"/>
    <lineage>
        <taxon>Bacteria</taxon>
        <taxon>Pseudomonadati</taxon>
        <taxon>Pseudomonadota</taxon>
        <taxon>Gammaproteobacteria</taxon>
        <taxon>Thiotrichales</taxon>
        <taxon>Thiotrichaceae</taxon>
        <taxon>Cocleimonas</taxon>
    </lineage>
</organism>
<dbReference type="Proteomes" id="UP000294887">
    <property type="component" value="Unassembled WGS sequence"/>
</dbReference>
<evidence type="ECO:0000313" key="4">
    <source>
        <dbReference type="Proteomes" id="UP000294887"/>
    </source>
</evidence>
<dbReference type="GO" id="GO:0008641">
    <property type="term" value="F:ubiquitin-like modifier activating enzyme activity"/>
    <property type="evidence" value="ECO:0007669"/>
    <property type="project" value="InterPro"/>
</dbReference>
<keyword evidence="4" id="KW-1185">Reference proteome</keyword>
<evidence type="ECO:0000259" key="2">
    <source>
        <dbReference type="Pfam" id="PF00899"/>
    </source>
</evidence>
<feature type="domain" description="THIF-type NAD/FAD binding fold" evidence="2">
    <location>
        <begin position="11"/>
        <end position="177"/>
    </location>
</feature>
<feature type="transmembrane region" description="Helical" evidence="1">
    <location>
        <begin position="231"/>
        <end position="250"/>
    </location>
</feature>
<evidence type="ECO:0000256" key="1">
    <source>
        <dbReference type="SAM" id="Phobius"/>
    </source>
</evidence>
<dbReference type="InterPro" id="IPR035985">
    <property type="entry name" value="Ubiquitin-activating_enz"/>
</dbReference>
<keyword evidence="1" id="KW-0472">Membrane</keyword>
<accession>A0A4R1F557</accession>
<dbReference type="InterPro" id="IPR000594">
    <property type="entry name" value="ThiF_NAD_FAD-bd"/>
</dbReference>
<dbReference type="EMBL" id="SMFQ01000002">
    <property type="protein sequence ID" value="TCJ88993.1"/>
    <property type="molecule type" value="Genomic_DNA"/>
</dbReference>
<keyword evidence="1" id="KW-1133">Transmembrane helix</keyword>
<dbReference type="GO" id="GO:0061503">
    <property type="term" value="F:tRNA threonylcarbamoyladenosine dehydratase"/>
    <property type="evidence" value="ECO:0007669"/>
    <property type="project" value="TreeGrafter"/>
</dbReference>
<reference evidence="3 4" key="1">
    <citation type="submission" date="2019-03" db="EMBL/GenBank/DDBJ databases">
        <title>Genomic Encyclopedia of Type Strains, Phase IV (KMG-IV): sequencing the most valuable type-strain genomes for metagenomic binning, comparative biology and taxonomic classification.</title>
        <authorList>
            <person name="Goeker M."/>
        </authorList>
    </citation>
    <scope>NUCLEOTIDE SEQUENCE [LARGE SCALE GENOMIC DNA]</scope>
    <source>
        <strain evidence="3 4">DSM 24830</strain>
    </source>
</reference>
<comment type="caution">
    <text evidence="3">The sequence shown here is derived from an EMBL/GenBank/DDBJ whole genome shotgun (WGS) entry which is preliminary data.</text>
</comment>
<dbReference type="Pfam" id="PF00899">
    <property type="entry name" value="ThiF"/>
    <property type="match status" value="1"/>
</dbReference>
<dbReference type="SUPFAM" id="SSF69572">
    <property type="entry name" value="Activating enzymes of the ubiquitin-like proteins"/>
    <property type="match status" value="1"/>
</dbReference>
<name>A0A4R1F557_9GAMM</name>
<dbReference type="InterPro" id="IPR045886">
    <property type="entry name" value="ThiF/MoeB/HesA"/>
</dbReference>
<dbReference type="CDD" id="cd00755">
    <property type="entry name" value="YgdL_like"/>
    <property type="match status" value="1"/>
</dbReference>
<dbReference type="NCBIfam" id="NF011696">
    <property type="entry name" value="PRK15116.1"/>
    <property type="match status" value="1"/>
</dbReference>
<evidence type="ECO:0000313" key="3">
    <source>
        <dbReference type="EMBL" id="TCJ88993.1"/>
    </source>
</evidence>
<gene>
    <name evidence="3" type="ORF">EV695_0854</name>
</gene>
<keyword evidence="1" id="KW-0812">Transmembrane</keyword>
<dbReference type="OrthoDB" id="9804150at2"/>
<proteinExistence type="predicted"/>
<protein>
    <submittedName>
        <fullName evidence="3">tRNA A37 threonylcarbamoyladenosine dehydratase</fullName>
    </submittedName>
</protein>
<dbReference type="GO" id="GO:0061504">
    <property type="term" value="P:cyclic threonylcarbamoyladenosine biosynthetic process"/>
    <property type="evidence" value="ECO:0007669"/>
    <property type="project" value="TreeGrafter"/>
</dbReference>
<dbReference type="Gene3D" id="3.40.50.720">
    <property type="entry name" value="NAD(P)-binding Rossmann-like Domain"/>
    <property type="match status" value="1"/>
</dbReference>
<dbReference type="PANTHER" id="PTHR43267:SF1">
    <property type="entry name" value="TRNA THREONYLCARBAMOYLADENOSINE DEHYDRATASE"/>
    <property type="match status" value="1"/>
</dbReference>
<dbReference type="AlphaFoldDB" id="A0A4R1F557"/>